<organism evidence="2 3">
    <name type="scientific">Evtepia gabavorous</name>
    <dbReference type="NCBI Taxonomy" id="2211183"/>
    <lineage>
        <taxon>Bacteria</taxon>
        <taxon>Bacillati</taxon>
        <taxon>Bacillota</taxon>
        <taxon>Clostridia</taxon>
        <taxon>Eubacteriales</taxon>
        <taxon>Evtepia</taxon>
    </lineage>
</organism>
<keyword evidence="3" id="KW-1185">Reference proteome</keyword>
<dbReference type="Proteomes" id="UP000260649">
    <property type="component" value="Unassembled WGS sequence"/>
</dbReference>
<gene>
    <name evidence="2" type="ORF">DV520_03555</name>
</gene>
<feature type="transmembrane region" description="Helical" evidence="1">
    <location>
        <begin position="39"/>
        <end position="59"/>
    </location>
</feature>
<keyword evidence="1" id="KW-0812">Transmembrane</keyword>
<comment type="caution">
    <text evidence="2">The sequence shown here is derived from an EMBL/GenBank/DDBJ whole genome shotgun (WGS) entry which is preliminary data.</text>
</comment>
<protein>
    <submittedName>
        <fullName evidence="2">YcxB family protein</fullName>
    </submittedName>
</protein>
<dbReference type="RefSeq" id="WP_117141818.1">
    <property type="nucleotide sequence ID" value="NZ_CAKXKJ010000001.1"/>
</dbReference>
<sequence length="187" mass="20743">MSVEYQVQMVYRQEDVAALVKVLEFRRRPEKNLRLARKIGYPIFGLLLLGVGASIIAGIVTTGAFAPITIVTLVLSALCILGGIALLRRSDSRGMARRSWARYPNKGMTLTYTFYKDHFEETDAASGQHTFPYISIKSANEDAGHFFLFTVTNAAHMLCKESFVQGDPATFAAFLRKKAAVTMDPVE</sequence>
<dbReference type="EMBL" id="QQRQ01000004">
    <property type="protein sequence ID" value="RFT07078.1"/>
    <property type="molecule type" value="Genomic_DNA"/>
</dbReference>
<dbReference type="OrthoDB" id="2081334at2"/>
<keyword evidence="1" id="KW-0472">Membrane</keyword>
<evidence type="ECO:0000313" key="3">
    <source>
        <dbReference type="Proteomes" id="UP000260649"/>
    </source>
</evidence>
<dbReference type="AlphaFoldDB" id="A0A3E2B4X6"/>
<dbReference type="GeneID" id="97994818"/>
<evidence type="ECO:0000313" key="2">
    <source>
        <dbReference type="EMBL" id="RFT07078.1"/>
    </source>
</evidence>
<accession>A0A3E2B4X6</accession>
<reference evidence="2 3" key="1">
    <citation type="submission" date="2018-07" db="EMBL/GenBank/DDBJ databases">
        <title>GABA Modulating Bacteria of the Human Gut Microbiota.</title>
        <authorList>
            <person name="Strandwitz P."/>
            <person name="Kim K.H."/>
            <person name="Terekhova D."/>
            <person name="Liu J.K."/>
            <person name="Sharma A."/>
            <person name="Levering J."/>
            <person name="Mcdonald D."/>
            <person name="Dietrich D."/>
            <person name="Ramadhar T.R."/>
            <person name="Lekbua A."/>
            <person name="Mroue N."/>
            <person name="Liston C."/>
            <person name="Stewart E.J."/>
            <person name="Dubin M.J."/>
            <person name="Zengler K."/>
            <person name="Knight R."/>
            <person name="Gilbert J.A."/>
            <person name="Clardy J."/>
            <person name="Lewis K."/>
        </authorList>
    </citation>
    <scope>NUCLEOTIDE SEQUENCE [LARGE SCALE GENOMIC DNA]</scope>
    <source>
        <strain evidence="2 3">KLE1738</strain>
    </source>
</reference>
<name>A0A3E2B4X6_9FIRM</name>
<proteinExistence type="predicted"/>
<keyword evidence="1" id="KW-1133">Transmembrane helix</keyword>
<evidence type="ECO:0000256" key="1">
    <source>
        <dbReference type="SAM" id="Phobius"/>
    </source>
</evidence>
<feature type="transmembrane region" description="Helical" evidence="1">
    <location>
        <begin position="65"/>
        <end position="87"/>
    </location>
</feature>